<sequence>MKKQLFSKMGKYVLSAIMFVFMIGQVVGFSANVKADDSVGLEINGYQINTSMEAFRTLYSVSDPSDKVEEVGLVYGLTKYVSESDMVVGSTNNTVYSHSATAEGKNNICYSEMKSAQTYVMTMEFVKNVDFFKNQISVRPYAKLKDGTYAYGEIVSKSVYQIADVLYQNQLMGNAAKHDYLYNNILSFVDSSYVKKDFKGSSTIVKPGTAEETTVKATEATTTKPATGDYTTDKSIAMPFGLVASSPSNGTINIVWGRGDIDLYNVYINGVLVSKEVSCASYDYQGYAQGTYTVAVATVVGSSESERVTATVTVGGSSEPVTVAPTQAPTVAPTQAPTQQETSSIGFTTDDSIAMPFGMVVSSPYDGAVNVVWGQGNVNCYNVYVDGERRRTGVKAQSITMPVYFEGTHTVAITTVVGTRESKRLEMTIAVKGIGEKETEPETCPPELKPQLRSDLSLRDDKILMQLNNKTNGKYSNSEIYWCLLGYNAAHQLCYMDKNGNLIPANMGMNNVKVGDRMVADVCYTLEEADHVYVPSIKSGRMYLSYEKPIYITFNQASDGTIGFAGPDLNNASDPNANTLFEFAEFTIDGKYYWGNTTRVDYFSFPMITRLIGHTQYETYDKVVGDIGTRDGIFAKFLQNAPEAYKYCVNDKRIMAPCKAALNSGQAYANYFDGYINEFWAKYTNEDLVFSSEAGSFRGRVVGNQIQFRRDGDSTVYVVDKPSTQDVLEGKGAFARGNSVELAIEAQLCAAFNRGVATEPSNWYKPNKYYKNSINNYYAGFFHENSVVGLAYGFCYDDVNDQSTLLQYDSADALVIDLKW</sequence>
<keyword evidence="3" id="KW-1185">Reference proteome</keyword>
<dbReference type="EMBL" id="JACOOZ010000001">
    <property type="protein sequence ID" value="MBC5666477.1"/>
    <property type="molecule type" value="Genomic_DNA"/>
</dbReference>
<reference evidence="2 3" key="1">
    <citation type="submission" date="2020-08" db="EMBL/GenBank/DDBJ databases">
        <title>Genome public.</title>
        <authorList>
            <person name="Liu C."/>
            <person name="Sun Q."/>
        </authorList>
    </citation>
    <scope>NUCLEOTIDE SEQUENCE [LARGE SCALE GENOMIC DNA]</scope>
    <source>
        <strain evidence="2 3">BX4</strain>
    </source>
</reference>
<dbReference type="Proteomes" id="UP000597877">
    <property type="component" value="Unassembled WGS sequence"/>
</dbReference>
<dbReference type="PROSITE" id="PS52006">
    <property type="entry name" value="GH64"/>
    <property type="match status" value="1"/>
</dbReference>
<dbReference type="CDD" id="cd09214">
    <property type="entry name" value="GH64-like"/>
    <property type="match status" value="1"/>
</dbReference>
<feature type="domain" description="GH64" evidence="1">
    <location>
        <begin position="460"/>
        <end position="820"/>
    </location>
</feature>
<dbReference type="InterPro" id="IPR037176">
    <property type="entry name" value="Osmotin/thaumatin-like_sf"/>
</dbReference>
<protein>
    <recommendedName>
        <fullName evidence="1">GH64 domain-containing protein</fullName>
    </recommendedName>
</protein>
<dbReference type="InterPro" id="IPR032477">
    <property type="entry name" value="Glyco_hydro_64"/>
</dbReference>
<dbReference type="InterPro" id="IPR042517">
    <property type="entry name" value="Glyco_hydro_64_N_2"/>
</dbReference>
<comment type="caution">
    <text evidence="2">The sequence shown here is derived from an EMBL/GenBank/DDBJ whole genome shotgun (WGS) entry which is preliminary data.</text>
</comment>
<dbReference type="Pfam" id="PF16483">
    <property type="entry name" value="Glyco_hydro_64"/>
    <property type="match status" value="1"/>
</dbReference>
<evidence type="ECO:0000259" key="1">
    <source>
        <dbReference type="PROSITE" id="PS52006"/>
    </source>
</evidence>
<dbReference type="InterPro" id="IPR037398">
    <property type="entry name" value="Glyco_hydro_64_fam"/>
</dbReference>
<proteinExistence type="predicted"/>
<dbReference type="PANTHER" id="PTHR38165:SF1">
    <property type="entry name" value="GLUCANASE B"/>
    <property type="match status" value="1"/>
</dbReference>
<gene>
    <name evidence="2" type="ORF">H8S00_00480</name>
</gene>
<accession>A0ABR7EZR4</accession>
<name>A0ABR7EZR4_9FIRM</name>
<dbReference type="RefSeq" id="WP_186839780.1">
    <property type="nucleotide sequence ID" value="NZ_JACOOZ010000001.1"/>
</dbReference>
<dbReference type="Gene3D" id="3.30.920.50">
    <property type="entry name" value="Beta-1,3-glucanase, C-terminal domain"/>
    <property type="match status" value="1"/>
</dbReference>
<evidence type="ECO:0000313" key="3">
    <source>
        <dbReference type="Proteomes" id="UP000597877"/>
    </source>
</evidence>
<evidence type="ECO:0000313" key="2">
    <source>
        <dbReference type="EMBL" id="MBC5666477.1"/>
    </source>
</evidence>
<dbReference type="PANTHER" id="PTHR38165">
    <property type="match status" value="1"/>
</dbReference>
<organism evidence="2 3">
    <name type="scientific">Eubacterium segne</name>
    <dbReference type="NCBI Taxonomy" id="2763045"/>
    <lineage>
        <taxon>Bacteria</taxon>
        <taxon>Bacillati</taxon>
        <taxon>Bacillota</taxon>
        <taxon>Clostridia</taxon>
        <taxon>Eubacteriales</taxon>
        <taxon>Eubacteriaceae</taxon>
        <taxon>Eubacterium</taxon>
    </lineage>
</organism>
<dbReference type="Gene3D" id="2.60.110.10">
    <property type="entry name" value="Thaumatin"/>
    <property type="match status" value="1"/>
</dbReference>